<reference evidence="2 3" key="1">
    <citation type="submission" date="2019-07" db="EMBL/GenBank/DDBJ databases">
        <title>Genomic Encyclopedia of Archaeal and Bacterial Type Strains, Phase II (KMG-II): from individual species to whole genera.</title>
        <authorList>
            <person name="Goeker M."/>
        </authorList>
    </citation>
    <scope>NUCLEOTIDE SEQUENCE [LARGE SCALE GENOMIC DNA]</scope>
    <source>
        <strain evidence="2 3">ATCC BAA-252</strain>
    </source>
</reference>
<comment type="caution">
    <text evidence="2">The sequence shown here is derived from an EMBL/GenBank/DDBJ whole genome shotgun (WGS) entry which is preliminary data.</text>
</comment>
<feature type="transmembrane region" description="Helical" evidence="1">
    <location>
        <begin position="47"/>
        <end position="65"/>
    </location>
</feature>
<evidence type="ECO:0000313" key="2">
    <source>
        <dbReference type="EMBL" id="TWI89715.1"/>
    </source>
</evidence>
<accession>A0A562T7V6</accession>
<dbReference type="PANTHER" id="PTHR15887:SF1">
    <property type="entry name" value="TRANSMEMBRANE PROTEIN 69"/>
    <property type="match status" value="1"/>
</dbReference>
<protein>
    <submittedName>
        <fullName evidence="2">Uncharacterized protein DUF3429</fullName>
    </submittedName>
</protein>
<feature type="transmembrane region" description="Helical" evidence="1">
    <location>
        <begin position="102"/>
        <end position="122"/>
    </location>
</feature>
<dbReference type="EMBL" id="VLLF01000003">
    <property type="protein sequence ID" value="TWI89715.1"/>
    <property type="molecule type" value="Genomic_DNA"/>
</dbReference>
<dbReference type="Proteomes" id="UP000320593">
    <property type="component" value="Unassembled WGS sequence"/>
</dbReference>
<keyword evidence="1" id="KW-0812">Transmembrane</keyword>
<name>A0A562T7V6_9HYPH</name>
<feature type="transmembrane region" description="Helical" evidence="1">
    <location>
        <begin position="12"/>
        <end position="35"/>
    </location>
</feature>
<dbReference type="PANTHER" id="PTHR15887">
    <property type="entry name" value="TRANSMEMBRANE PROTEIN 69"/>
    <property type="match status" value="1"/>
</dbReference>
<organism evidence="2 3">
    <name type="scientific">Roseibium hamelinense</name>
    <dbReference type="NCBI Taxonomy" id="150831"/>
    <lineage>
        <taxon>Bacteria</taxon>
        <taxon>Pseudomonadati</taxon>
        <taxon>Pseudomonadota</taxon>
        <taxon>Alphaproteobacteria</taxon>
        <taxon>Hyphomicrobiales</taxon>
        <taxon>Stappiaceae</taxon>
        <taxon>Roseibium</taxon>
    </lineage>
</organism>
<sequence>MPGGADATTIPRAALILGAAGFIPFALFCVAAIMAPPRYVLQAHFALNFYGAVILSFMGGVHWGLEMARQQHDANAPTFKALGISVLPSLAAFAALAMPVHYGAVALAVCFALLLAYDLYCAKAGLAPAWYPKLRIPLTIAVCLAVLLPSAV</sequence>
<keyword evidence="1" id="KW-1133">Transmembrane helix</keyword>
<dbReference type="AlphaFoldDB" id="A0A562T7V6"/>
<dbReference type="Pfam" id="PF11911">
    <property type="entry name" value="DUF3429"/>
    <property type="match status" value="1"/>
</dbReference>
<feature type="transmembrane region" description="Helical" evidence="1">
    <location>
        <begin position="134"/>
        <end position="151"/>
    </location>
</feature>
<dbReference type="InterPro" id="IPR021836">
    <property type="entry name" value="DUF3429"/>
</dbReference>
<evidence type="ECO:0000256" key="1">
    <source>
        <dbReference type="SAM" id="Phobius"/>
    </source>
</evidence>
<proteinExistence type="predicted"/>
<evidence type="ECO:0000313" key="3">
    <source>
        <dbReference type="Proteomes" id="UP000320593"/>
    </source>
</evidence>
<keyword evidence="1" id="KW-0472">Membrane</keyword>
<feature type="transmembrane region" description="Helical" evidence="1">
    <location>
        <begin position="77"/>
        <end position="96"/>
    </location>
</feature>
<gene>
    <name evidence="2" type="ORF">JM93_01921</name>
</gene>
<keyword evidence="3" id="KW-1185">Reference proteome</keyword>